<dbReference type="CTD" id="56911"/>
<dbReference type="GO" id="GO:0005829">
    <property type="term" value="C:cytosol"/>
    <property type="evidence" value="ECO:0007669"/>
    <property type="project" value="TreeGrafter"/>
</dbReference>
<dbReference type="Proteomes" id="UP000694890">
    <property type="component" value="Linkage group LG20"/>
</dbReference>
<feature type="coiled-coil region" evidence="1">
    <location>
        <begin position="90"/>
        <end position="117"/>
    </location>
</feature>
<evidence type="ECO:0000256" key="1">
    <source>
        <dbReference type="SAM" id="Coils"/>
    </source>
</evidence>
<gene>
    <name evidence="3" type="primary">map3k7cl</name>
</gene>
<reference evidence="3" key="1">
    <citation type="submission" date="2025-08" db="UniProtKB">
        <authorList>
            <consortium name="RefSeq"/>
        </authorList>
    </citation>
    <scope>IDENTIFICATION</scope>
    <source>
        <tissue evidence="3">Brain</tissue>
    </source>
</reference>
<dbReference type="GeneID" id="108893278"/>
<dbReference type="PANTHER" id="PTHR47140">
    <property type="entry name" value="MAP3K7 C-TERMINAL-LIKE PROTEIN"/>
    <property type="match status" value="1"/>
</dbReference>
<dbReference type="GO" id="GO:0005634">
    <property type="term" value="C:nucleus"/>
    <property type="evidence" value="ECO:0007669"/>
    <property type="project" value="TreeGrafter"/>
</dbReference>
<accession>A0AAJ8BMB1</accession>
<dbReference type="PANTHER" id="PTHR47140:SF1">
    <property type="entry name" value="MAP3K7 C-TERMINAL-LIKE PROTEIN"/>
    <property type="match status" value="1"/>
</dbReference>
<evidence type="ECO:0000313" key="2">
    <source>
        <dbReference type="Proteomes" id="UP000694890"/>
    </source>
</evidence>
<protein>
    <submittedName>
        <fullName evidence="3">Uncharacterized protein map3k7cl isoform X3</fullName>
    </submittedName>
</protein>
<name>A0AAJ8BMB1_LATCA</name>
<keyword evidence="1" id="KW-0175">Coiled coil</keyword>
<organism evidence="2 3">
    <name type="scientific">Lates calcarifer</name>
    <name type="common">Barramundi</name>
    <name type="synonym">Holocentrus calcarifer</name>
    <dbReference type="NCBI Taxonomy" id="8187"/>
    <lineage>
        <taxon>Eukaryota</taxon>
        <taxon>Metazoa</taxon>
        <taxon>Chordata</taxon>
        <taxon>Craniata</taxon>
        <taxon>Vertebrata</taxon>
        <taxon>Euteleostomi</taxon>
        <taxon>Actinopterygii</taxon>
        <taxon>Neopterygii</taxon>
        <taxon>Teleostei</taxon>
        <taxon>Neoteleostei</taxon>
        <taxon>Acanthomorphata</taxon>
        <taxon>Carangaria</taxon>
        <taxon>Carangaria incertae sedis</taxon>
        <taxon>Centropomidae</taxon>
        <taxon>Lates</taxon>
    </lineage>
</organism>
<dbReference type="InterPro" id="IPR042800">
    <property type="entry name" value="Map3k7cl"/>
</dbReference>
<dbReference type="AlphaFoldDB" id="A0AAJ8BMB1"/>
<evidence type="ECO:0000313" key="3">
    <source>
        <dbReference type="RefSeq" id="XP_050934459.1"/>
    </source>
</evidence>
<proteinExistence type="predicted"/>
<sequence>MRSPCLRTASLRGFLPHSREETAGDYNFLIGMNVGDRLQMCLWELGTCSGCFPASSQVCSGTVSSFSQQLKKSELRRDTKRKLLAELVEDEKVAMEIARLEEEFRRLTEENRNLVTVHNERAQQLERLCLTDQRRQDSS</sequence>
<dbReference type="RefSeq" id="XP_050934459.1">
    <property type="nucleotide sequence ID" value="XM_051078502.1"/>
</dbReference>